<comment type="caution">
    <text evidence="2">The sequence shown here is derived from an EMBL/GenBank/DDBJ whole genome shotgun (WGS) entry which is preliminary data.</text>
</comment>
<evidence type="ECO:0000256" key="1">
    <source>
        <dbReference type="SAM" id="MobiDB-lite"/>
    </source>
</evidence>
<accession>A0ABQ3RVG0</accession>
<proteinExistence type="predicted"/>
<sequence>MPDPPSPAARTAHRRRGPAEIHGRGSRRGTAPRERTVRTAAGAVRGAPRGPGARETRW</sequence>
<name>A0ABQ3RVG0_9ACTN</name>
<dbReference type="EMBL" id="BNEB01000002">
    <property type="protein sequence ID" value="GHI59859.1"/>
    <property type="molecule type" value="Genomic_DNA"/>
</dbReference>
<feature type="compositionally biased region" description="Low complexity" evidence="1">
    <location>
        <begin position="38"/>
        <end position="51"/>
    </location>
</feature>
<evidence type="ECO:0000313" key="3">
    <source>
        <dbReference type="Proteomes" id="UP000649259"/>
    </source>
</evidence>
<evidence type="ECO:0000313" key="2">
    <source>
        <dbReference type="EMBL" id="GHI59859.1"/>
    </source>
</evidence>
<feature type="region of interest" description="Disordered" evidence="1">
    <location>
        <begin position="1"/>
        <end position="58"/>
    </location>
</feature>
<reference evidence="3" key="1">
    <citation type="submission" date="2023-07" db="EMBL/GenBank/DDBJ databases">
        <title>Whole genome shotgun sequence of Streptomyces cacaoi subsp. asoensis NBRC 13813.</title>
        <authorList>
            <person name="Komaki H."/>
            <person name="Tamura T."/>
        </authorList>
    </citation>
    <scope>NUCLEOTIDE SEQUENCE [LARGE SCALE GENOMIC DNA]</scope>
    <source>
        <strain evidence="3">NBRC 13813</strain>
    </source>
</reference>
<dbReference type="Proteomes" id="UP000649259">
    <property type="component" value="Unassembled WGS sequence"/>
</dbReference>
<protein>
    <submittedName>
        <fullName evidence="2">Uncharacterized protein</fullName>
    </submittedName>
</protein>
<keyword evidence="3" id="KW-1185">Reference proteome</keyword>
<gene>
    <name evidence="2" type="ORF">Saso_15090</name>
</gene>
<organism evidence="2 3">
    <name type="scientific">Streptomyces asoensis</name>
    <dbReference type="NCBI Taxonomy" id="249586"/>
    <lineage>
        <taxon>Bacteria</taxon>
        <taxon>Bacillati</taxon>
        <taxon>Actinomycetota</taxon>
        <taxon>Actinomycetes</taxon>
        <taxon>Kitasatosporales</taxon>
        <taxon>Streptomycetaceae</taxon>
        <taxon>Streptomyces</taxon>
    </lineage>
</organism>